<protein>
    <submittedName>
        <fullName evidence="2">Putative membrane protein</fullName>
    </submittedName>
</protein>
<sequence>MESTRAKSAPMGVCSVTGKTQPLAKMQTLRELRPNISQTLRNRHPELAEDSLLCAEAVNAARLEYVRHVLETQVGDLTKLDEEVVESLHKHEVLSERPLSEMEEEQHLTFGQRLADKIADFGGSWSFIISFCLFLLVWIVINSGMLLKQPFDPYPFILLNLMLSFLASLQAPVIMMSQNRQEARDRLHAEGDYKVNLKAELEIRHLHEKMDYLLHQHTTKLMEVQQIQLDLLRELAHARTKAAK</sequence>
<dbReference type="RefSeq" id="WP_246438537.1">
    <property type="nucleotide sequence ID" value="NZ_JACHIG010000011.1"/>
</dbReference>
<gene>
    <name evidence="2" type="ORF">HNQ65_004426</name>
</gene>
<accession>A0A7W8DLY9</accession>
<proteinExistence type="predicted"/>
<dbReference type="PANTHER" id="PTHR41386:SF1">
    <property type="entry name" value="MEMBRANE PROTEIN"/>
    <property type="match status" value="1"/>
</dbReference>
<feature type="transmembrane region" description="Helical" evidence="1">
    <location>
        <begin position="153"/>
        <end position="176"/>
    </location>
</feature>
<evidence type="ECO:0000313" key="3">
    <source>
        <dbReference type="Proteomes" id="UP000590740"/>
    </source>
</evidence>
<comment type="caution">
    <text evidence="2">The sequence shown here is derived from an EMBL/GenBank/DDBJ whole genome shotgun (WGS) entry which is preliminary data.</text>
</comment>
<keyword evidence="3" id="KW-1185">Reference proteome</keyword>
<dbReference type="Proteomes" id="UP000590740">
    <property type="component" value="Unassembled WGS sequence"/>
</dbReference>
<keyword evidence="1" id="KW-1133">Transmembrane helix</keyword>
<dbReference type="InterPro" id="IPR010406">
    <property type="entry name" value="DUF1003"/>
</dbReference>
<dbReference type="Pfam" id="PF06210">
    <property type="entry name" value="DUF1003"/>
    <property type="match status" value="1"/>
</dbReference>
<reference evidence="2 3" key="1">
    <citation type="submission" date="2020-08" db="EMBL/GenBank/DDBJ databases">
        <title>Genomic Encyclopedia of Type Strains, Phase IV (KMG-IV): sequencing the most valuable type-strain genomes for metagenomic binning, comparative biology and taxonomic classification.</title>
        <authorList>
            <person name="Goeker M."/>
        </authorList>
    </citation>
    <scope>NUCLEOTIDE SEQUENCE [LARGE SCALE GENOMIC DNA]</scope>
    <source>
        <strain evidence="2 3">DSM 12252</strain>
    </source>
</reference>
<organism evidence="2 3">
    <name type="scientific">Prosthecobacter vanneervenii</name>
    <dbReference type="NCBI Taxonomy" id="48466"/>
    <lineage>
        <taxon>Bacteria</taxon>
        <taxon>Pseudomonadati</taxon>
        <taxon>Verrucomicrobiota</taxon>
        <taxon>Verrucomicrobiia</taxon>
        <taxon>Verrucomicrobiales</taxon>
        <taxon>Verrucomicrobiaceae</taxon>
        <taxon>Prosthecobacter</taxon>
    </lineage>
</organism>
<dbReference type="PANTHER" id="PTHR41386">
    <property type="entry name" value="INTEGRAL MEMBRANE PROTEIN-RELATED"/>
    <property type="match status" value="1"/>
</dbReference>
<evidence type="ECO:0000313" key="2">
    <source>
        <dbReference type="EMBL" id="MBB5034818.1"/>
    </source>
</evidence>
<keyword evidence="1" id="KW-0472">Membrane</keyword>
<dbReference type="EMBL" id="JACHIG010000011">
    <property type="protein sequence ID" value="MBB5034818.1"/>
    <property type="molecule type" value="Genomic_DNA"/>
</dbReference>
<dbReference type="AlphaFoldDB" id="A0A7W8DLY9"/>
<feature type="transmembrane region" description="Helical" evidence="1">
    <location>
        <begin position="121"/>
        <end position="141"/>
    </location>
</feature>
<name>A0A7W8DLY9_9BACT</name>
<evidence type="ECO:0000256" key="1">
    <source>
        <dbReference type="SAM" id="Phobius"/>
    </source>
</evidence>
<keyword evidence="1" id="KW-0812">Transmembrane</keyword>